<dbReference type="GO" id="GO:0005524">
    <property type="term" value="F:ATP binding"/>
    <property type="evidence" value="ECO:0007669"/>
    <property type="project" value="UniProtKB-KW"/>
</dbReference>
<keyword evidence="3" id="KW-0547">Nucleotide-binding</keyword>
<keyword evidence="10" id="KW-0378">Hydrolase</keyword>
<name>A0A399EQJ0_9DEIN</name>
<dbReference type="Pfam" id="PF00005">
    <property type="entry name" value="ABC_tran"/>
    <property type="match status" value="1"/>
</dbReference>
<evidence type="ECO:0000256" key="7">
    <source>
        <dbReference type="SAM" id="Phobius"/>
    </source>
</evidence>
<feature type="domain" description="ABC transmembrane type-1" evidence="9">
    <location>
        <begin position="38"/>
        <end position="306"/>
    </location>
</feature>
<dbReference type="OrthoDB" id="9770415at2"/>
<dbReference type="Gene3D" id="1.20.1560.10">
    <property type="entry name" value="ABC transporter type 1, transmembrane domain"/>
    <property type="match status" value="1"/>
</dbReference>
<dbReference type="PANTHER" id="PTHR24221">
    <property type="entry name" value="ATP-BINDING CASSETTE SUB-FAMILY B"/>
    <property type="match status" value="1"/>
</dbReference>
<dbReference type="GO" id="GO:0140359">
    <property type="term" value="F:ABC-type transporter activity"/>
    <property type="evidence" value="ECO:0007669"/>
    <property type="project" value="InterPro"/>
</dbReference>
<feature type="transmembrane region" description="Helical" evidence="7">
    <location>
        <begin position="23"/>
        <end position="44"/>
    </location>
</feature>
<dbReference type="InterPro" id="IPR027417">
    <property type="entry name" value="P-loop_NTPase"/>
</dbReference>
<proteinExistence type="predicted"/>
<evidence type="ECO:0000256" key="2">
    <source>
        <dbReference type="ARBA" id="ARBA00022692"/>
    </source>
</evidence>
<organism evidence="10 11">
    <name type="scientific">Calidithermus terrae</name>
    <dbReference type="NCBI Taxonomy" id="1408545"/>
    <lineage>
        <taxon>Bacteria</taxon>
        <taxon>Thermotogati</taxon>
        <taxon>Deinococcota</taxon>
        <taxon>Deinococci</taxon>
        <taxon>Thermales</taxon>
        <taxon>Thermaceae</taxon>
        <taxon>Calidithermus</taxon>
    </lineage>
</organism>
<sequence>MTAQPLTTWQYLFRLIAWRRGQFLWNFALWGLFHMIPIANGLLIKWIFDALSGGVEAGWNPWTLLAVLAVAYGSRQVSFVFAIRAWASYYHYLGSFLRHNLIEYLLTARGSRVLPESPSEAVSRFRDDVDDVVRYVENYVDAGGFVLYGLSGIVLLFAVDPAIAAVVCTPMFAMTLLMRRLSPTIRTYRRRMREATARVTDFIGESFGAVQAVKVAGQEASMTAHFAALGHERRKRALADVLLTEMIKSVNTNLVNVGVGVVLVMAAAKLKAGTFTVGDLALFIQLLPRVTNVLTFVGDMMAQHRRTKVATDRMEHLLVDAPPGAAVEPKPLPLEGPLPPLSTVAPGYRPLQRLEVRDLSFRYPSSGNGIEGVSFALERGDFVVITGRIGAGKTTLLRVLQGLLPKDSGEILWNGEPVEDPASFFIPPHSSYTAQVPRLFSETLRDNVLLGEDKAHELERSVDLAVMRPDVNALENGLDTLVGNRGVKLSGGQVQRASAARMFTRAADLLIFDDLSSALDVATERQLWEGLFHDREATCLVVSHRRVALRRATHIVVLKEGRVEAQGTLAELLEKSPEMRKLWDDENEPD</sequence>
<feature type="transmembrane region" description="Helical" evidence="7">
    <location>
        <begin position="163"/>
        <end position="182"/>
    </location>
</feature>
<dbReference type="EMBL" id="QXDL01000054">
    <property type="protein sequence ID" value="RIH85760.1"/>
    <property type="molecule type" value="Genomic_DNA"/>
</dbReference>
<evidence type="ECO:0000256" key="6">
    <source>
        <dbReference type="ARBA" id="ARBA00023136"/>
    </source>
</evidence>
<dbReference type="SMART" id="SM00382">
    <property type="entry name" value="AAA"/>
    <property type="match status" value="1"/>
</dbReference>
<dbReference type="Gene3D" id="3.40.50.300">
    <property type="entry name" value="P-loop containing nucleotide triphosphate hydrolases"/>
    <property type="match status" value="1"/>
</dbReference>
<dbReference type="CDD" id="cd03228">
    <property type="entry name" value="ABCC_MRP_Like"/>
    <property type="match status" value="1"/>
</dbReference>
<dbReference type="InterPro" id="IPR003439">
    <property type="entry name" value="ABC_transporter-like_ATP-bd"/>
</dbReference>
<evidence type="ECO:0000256" key="3">
    <source>
        <dbReference type="ARBA" id="ARBA00022741"/>
    </source>
</evidence>
<evidence type="ECO:0000256" key="4">
    <source>
        <dbReference type="ARBA" id="ARBA00022840"/>
    </source>
</evidence>
<feature type="domain" description="ABC transporter" evidence="8">
    <location>
        <begin position="354"/>
        <end position="585"/>
    </location>
</feature>
<evidence type="ECO:0000256" key="1">
    <source>
        <dbReference type="ARBA" id="ARBA00004651"/>
    </source>
</evidence>
<dbReference type="GO" id="GO:0005886">
    <property type="term" value="C:plasma membrane"/>
    <property type="evidence" value="ECO:0007669"/>
    <property type="project" value="UniProtKB-SubCell"/>
</dbReference>
<dbReference type="RefSeq" id="WP_119314747.1">
    <property type="nucleotide sequence ID" value="NZ_QXDL01000054.1"/>
</dbReference>
<keyword evidence="4 10" id="KW-0067">ATP-binding</keyword>
<keyword evidence="11" id="KW-1185">Reference proteome</keyword>
<dbReference type="SUPFAM" id="SSF52540">
    <property type="entry name" value="P-loop containing nucleoside triphosphate hydrolases"/>
    <property type="match status" value="1"/>
</dbReference>
<accession>A0A399EQJ0</accession>
<evidence type="ECO:0000256" key="5">
    <source>
        <dbReference type="ARBA" id="ARBA00022989"/>
    </source>
</evidence>
<dbReference type="InterPro" id="IPR003593">
    <property type="entry name" value="AAA+_ATPase"/>
</dbReference>
<keyword evidence="5 7" id="KW-1133">Transmembrane helix</keyword>
<dbReference type="SUPFAM" id="SSF90123">
    <property type="entry name" value="ABC transporter transmembrane region"/>
    <property type="match status" value="1"/>
</dbReference>
<dbReference type="PANTHER" id="PTHR24221:SF423">
    <property type="entry name" value="ABC TRANSPORTER"/>
    <property type="match status" value="1"/>
</dbReference>
<dbReference type="PROSITE" id="PS50893">
    <property type="entry name" value="ABC_TRANSPORTER_2"/>
    <property type="match status" value="1"/>
</dbReference>
<dbReference type="Proteomes" id="UP000265715">
    <property type="component" value="Unassembled WGS sequence"/>
</dbReference>
<evidence type="ECO:0000313" key="10">
    <source>
        <dbReference type="EMBL" id="RIH85760.1"/>
    </source>
</evidence>
<keyword evidence="2 7" id="KW-0812">Transmembrane</keyword>
<keyword evidence="6 7" id="KW-0472">Membrane</keyword>
<evidence type="ECO:0000313" key="11">
    <source>
        <dbReference type="Proteomes" id="UP000265715"/>
    </source>
</evidence>
<dbReference type="InterPro" id="IPR011527">
    <property type="entry name" value="ABC1_TM_dom"/>
</dbReference>
<dbReference type="GO" id="GO:0016887">
    <property type="term" value="F:ATP hydrolysis activity"/>
    <property type="evidence" value="ECO:0007669"/>
    <property type="project" value="InterPro"/>
</dbReference>
<feature type="transmembrane region" description="Helical" evidence="7">
    <location>
        <begin position="139"/>
        <end position="157"/>
    </location>
</feature>
<comment type="subcellular location">
    <subcellularLocation>
        <location evidence="1">Cell membrane</location>
        <topology evidence="1">Multi-pass membrane protein</topology>
    </subcellularLocation>
</comment>
<evidence type="ECO:0000259" key="9">
    <source>
        <dbReference type="PROSITE" id="PS50929"/>
    </source>
</evidence>
<gene>
    <name evidence="10" type="ORF">Mterra_01619</name>
</gene>
<comment type="caution">
    <text evidence="10">The sequence shown here is derived from an EMBL/GenBank/DDBJ whole genome shotgun (WGS) entry which is preliminary data.</text>
</comment>
<reference evidence="10 11" key="1">
    <citation type="submission" date="2018-08" db="EMBL/GenBank/DDBJ databases">
        <title>Meiothermus terrae DSM 26712 genome sequencing project.</title>
        <authorList>
            <person name="Da Costa M.S."/>
            <person name="Albuquerque L."/>
            <person name="Raposo P."/>
            <person name="Froufe H.J.C."/>
            <person name="Barroso C.S."/>
            <person name="Egas C."/>
        </authorList>
    </citation>
    <scope>NUCLEOTIDE SEQUENCE [LARGE SCALE GENOMIC DNA]</scope>
    <source>
        <strain evidence="10 11">DSM 26712</strain>
    </source>
</reference>
<dbReference type="InterPro" id="IPR039421">
    <property type="entry name" value="Type_1_exporter"/>
</dbReference>
<dbReference type="AlphaFoldDB" id="A0A399EQJ0"/>
<feature type="transmembrane region" description="Helical" evidence="7">
    <location>
        <begin position="64"/>
        <end position="87"/>
    </location>
</feature>
<protein>
    <submittedName>
        <fullName evidence="10">Putative multidrug export ATP-binding/permease protein</fullName>
        <ecNumber evidence="10">3.6.3.-</ecNumber>
    </submittedName>
</protein>
<dbReference type="PROSITE" id="PS50929">
    <property type="entry name" value="ABC_TM1F"/>
    <property type="match status" value="1"/>
</dbReference>
<dbReference type="EC" id="3.6.3.-" evidence="10"/>
<evidence type="ECO:0000259" key="8">
    <source>
        <dbReference type="PROSITE" id="PS50893"/>
    </source>
</evidence>
<dbReference type="Pfam" id="PF00664">
    <property type="entry name" value="ABC_membrane"/>
    <property type="match status" value="1"/>
</dbReference>
<dbReference type="InterPro" id="IPR036640">
    <property type="entry name" value="ABC1_TM_sf"/>
</dbReference>